<proteinExistence type="predicted"/>
<evidence type="ECO:0000313" key="1">
    <source>
        <dbReference type="EMBL" id="SHF38390.1"/>
    </source>
</evidence>
<gene>
    <name evidence="1" type="ORF">SAMN05443633_10465</name>
</gene>
<evidence type="ECO:0000313" key="2">
    <source>
        <dbReference type="Proteomes" id="UP000184518"/>
    </source>
</evidence>
<dbReference type="EMBL" id="FQUT01000004">
    <property type="protein sequence ID" value="SHF38390.1"/>
    <property type="molecule type" value="Genomic_DNA"/>
</dbReference>
<dbReference type="OrthoDB" id="995584at2"/>
<accession>A0A1M5B7I5</accession>
<dbReference type="STRING" id="1416778.SAMN05443633_10465"/>
<reference evidence="2" key="1">
    <citation type="submission" date="2016-11" db="EMBL/GenBank/DDBJ databases">
        <authorList>
            <person name="Varghese N."/>
            <person name="Submissions S."/>
        </authorList>
    </citation>
    <scope>NUCLEOTIDE SEQUENCE [LARGE SCALE GENOMIC DNA]</scope>
    <source>
        <strain evidence="2">DSM 27619</strain>
    </source>
</reference>
<sequence length="272" mass="32284">MKNYLVIVVIASILFSCKKEKPVSQSIVKNKKDSVKAKENYTFDANSIFGVYQLTDKDFAICIPVQFDNENLPLSKEYQDFITRDSLPWIYGKEMKNYKYYDTLFVDKLIYNKKFEDVFKKKIKESFFTYGTKSYQICKVKRVVFQSNECENDYIAYILNVDKNIIGNPLIASEKEIPLDYGKDYIEVNEKIKNFASKKNTEMIHGNRKYNPIVFSNYKNLYFTFYDDFKWYKKNSDSYCQFPERAIFEISEKGKIKYLWNSEMDLLGLPCL</sequence>
<dbReference type="PROSITE" id="PS51257">
    <property type="entry name" value="PROKAR_LIPOPROTEIN"/>
    <property type="match status" value="1"/>
</dbReference>
<dbReference type="RefSeq" id="WP_072955975.1">
    <property type="nucleotide sequence ID" value="NZ_FQUT01000004.1"/>
</dbReference>
<dbReference type="Proteomes" id="UP000184518">
    <property type="component" value="Unassembled WGS sequence"/>
</dbReference>
<protein>
    <submittedName>
        <fullName evidence="1">Uncharacterized protein</fullName>
    </submittedName>
</protein>
<keyword evidence="2" id="KW-1185">Reference proteome</keyword>
<dbReference type="AlphaFoldDB" id="A0A1M5B7I5"/>
<name>A0A1M5B7I5_9FLAO</name>
<organism evidence="1 2">
    <name type="scientific">Chryseobacterium arachidis</name>
    <dbReference type="NCBI Taxonomy" id="1416778"/>
    <lineage>
        <taxon>Bacteria</taxon>
        <taxon>Pseudomonadati</taxon>
        <taxon>Bacteroidota</taxon>
        <taxon>Flavobacteriia</taxon>
        <taxon>Flavobacteriales</taxon>
        <taxon>Weeksellaceae</taxon>
        <taxon>Chryseobacterium group</taxon>
        <taxon>Chryseobacterium</taxon>
    </lineage>
</organism>